<dbReference type="EMBL" id="JAUEPU010000013">
    <property type="protein sequence ID" value="KAK0497573.1"/>
    <property type="molecule type" value="Genomic_DNA"/>
</dbReference>
<keyword evidence="1" id="KW-1133">Transmembrane helix</keyword>
<evidence type="ECO:0000259" key="2">
    <source>
        <dbReference type="Pfam" id="PF20152"/>
    </source>
</evidence>
<accession>A0AA39Q9T5</accession>
<feature type="transmembrane region" description="Helical" evidence="1">
    <location>
        <begin position="20"/>
        <end position="44"/>
    </location>
</feature>
<feature type="domain" description="DUF6534" evidence="2">
    <location>
        <begin position="177"/>
        <end position="258"/>
    </location>
</feature>
<sequence length="268" mass="29542">MPLPTLTLIATSFSLGLTLGAVYVGSTIAAVFYGITILQTAIYYKQYPDDPWIFRYAVAVLWILDTLHVILTTHALYFYMVESFGDYSALFSIIWSFPLQLLFAMLIVIGVQALYAVRIWKLGRSIHMAIPCFIFLAVAASLGTGIYAIYDTYTLTTPFGIPTISTSIYVVFATLAGADFCIAATMCYYLDKGISMSFSSTTKIIVGLMRLAVISGLVTSACSLLTLVAFKAWPKTLIFIAIHSILPKRVYINSMLAMQVYLPVSFGH</sequence>
<evidence type="ECO:0000313" key="3">
    <source>
        <dbReference type="EMBL" id="KAK0497573.1"/>
    </source>
</evidence>
<organism evidence="3 4">
    <name type="scientific">Armillaria luteobubalina</name>
    <dbReference type="NCBI Taxonomy" id="153913"/>
    <lineage>
        <taxon>Eukaryota</taxon>
        <taxon>Fungi</taxon>
        <taxon>Dikarya</taxon>
        <taxon>Basidiomycota</taxon>
        <taxon>Agaricomycotina</taxon>
        <taxon>Agaricomycetes</taxon>
        <taxon>Agaricomycetidae</taxon>
        <taxon>Agaricales</taxon>
        <taxon>Marasmiineae</taxon>
        <taxon>Physalacriaceae</taxon>
        <taxon>Armillaria</taxon>
    </lineage>
</organism>
<name>A0AA39Q9T5_9AGAR</name>
<feature type="transmembrane region" description="Helical" evidence="1">
    <location>
        <begin position="170"/>
        <end position="190"/>
    </location>
</feature>
<keyword evidence="4" id="KW-1185">Reference proteome</keyword>
<dbReference type="Proteomes" id="UP001175228">
    <property type="component" value="Unassembled WGS sequence"/>
</dbReference>
<feature type="transmembrane region" description="Helical" evidence="1">
    <location>
        <begin position="56"/>
        <end position="80"/>
    </location>
</feature>
<dbReference type="AlphaFoldDB" id="A0AA39Q9T5"/>
<protein>
    <recommendedName>
        <fullName evidence="2">DUF6534 domain-containing protein</fullName>
    </recommendedName>
</protein>
<proteinExistence type="predicted"/>
<dbReference type="InterPro" id="IPR045339">
    <property type="entry name" value="DUF6534"/>
</dbReference>
<evidence type="ECO:0000313" key="4">
    <source>
        <dbReference type="Proteomes" id="UP001175228"/>
    </source>
</evidence>
<dbReference type="PANTHER" id="PTHR40465">
    <property type="entry name" value="CHROMOSOME 1, WHOLE GENOME SHOTGUN SEQUENCE"/>
    <property type="match status" value="1"/>
</dbReference>
<gene>
    <name evidence="3" type="ORF">EDD18DRAFT_1352417</name>
</gene>
<dbReference type="PANTHER" id="PTHR40465:SF1">
    <property type="entry name" value="DUF6534 DOMAIN-CONTAINING PROTEIN"/>
    <property type="match status" value="1"/>
</dbReference>
<reference evidence="3" key="1">
    <citation type="submission" date="2023-06" db="EMBL/GenBank/DDBJ databases">
        <authorList>
            <consortium name="Lawrence Berkeley National Laboratory"/>
            <person name="Ahrendt S."/>
            <person name="Sahu N."/>
            <person name="Indic B."/>
            <person name="Wong-Bajracharya J."/>
            <person name="Merenyi Z."/>
            <person name="Ke H.-M."/>
            <person name="Monk M."/>
            <person name="Kocsube S."/>
            <person name="Drula E."/>
            <person name="Lipzen A."/>
            <person name="Balint B."/>
            <person name="Henrissat B."/>
            <person name="Andreopoulos B."/>
            <person name="Martin F.M."/>
            <person name="Harder C.B."/>
            <person name="Rigling D."/>
            <person name="Ford K.L."/>
            <person name="Foster G.D."/>
            <person name="Pangilinan J."/>
            <person name="Papanicolaou A."/>
            <person name="Barry K."/>
            <person name="LaButti K."/>
            <person name="Viragh M."/>
            <person name="Koriabine M."/>
            <person name="Yan M."/>
            <person name="Riley R."/>
            <person name="Champramary S."/>
            <person name="Plett K.L."/>
            <person name="Tsai I.J."/>
            <person name="Slot J."/>
            <person name="Sipos G."/>
            <person name="Plett J."/>
            <person name="Nagy L.G."/>
            <person name="Grigoriev I.V."/>
        </authorList>
    </citation>
    <scope>NUCLEOTIDE SEQUENCE</scope>
    <source>
        <strain evidence="3">HWK02</strain>
    </source>
</reference>
<comment type="caution">
    <text evidence="3">The sequence shown here is derived from an EMBL/GenBank/DDBJ whole genome shotgun (WGS) entry which is preliminary data.</text>
</comment>
<keyword evidence="1" id="KW-0812">Transmembrane</keyword>
<feature type="transmembrane region" description="Helical" evidence="1">
    <location>
        <begin position="211"/>
        <end position="230"/>
    </location>
</feature>
<evidence type="ECO:0000256" key="1">
    <source>
        <dbReference type="SAM" id="Phobius"/>
    </source>
</evidence>
<dbReference type="Pfam" id="PF20152">
    <property type="entry name" value="DUF6534"/>
    <property type="match status" value="1"/>
</dbReference>
<keyword evidence="1" id="KW-0472">Membrane</keyword>
<feature type="transmembrane region" description="Helical" evidence="1">
    <location>
        <begin position="129"/>
        <end position="150"/>
    </location>
</feature>
<feature type="transmembrane region" description="Helical" evidence="1">
    <location>
        <begin position="92"/>
        <end position="117"/>
    </location>
</feature>